<feature type="non-terminal residue" evidence="1">
    <location>
        <position position="1"/>
    </location>
</feature>
<dbReference type="EMBL" id="BARU01047220">
    <property type="protein sequence ID" value="GAH97467.1"/>
    <property type="molecule type" value="Genomic_DNA"/>
</dbReference>
<proteinExistence type="predicted"/>
<dbReference type="Gene3D" id="1.50.10.10">
    <property type="match status" value="1"/>
</dbReference>
<organism evidence="1">
    <name type="scientific">marine sediment metagenome</name>
    <dbReference type="NCBI Taxonomy" id="412755"/>
    <lineage>
        <taxon>unclassified sequences</taxon>
        <taxon>metagenomes</taxon>
        <taxon>ecological metagenomes</taxon>
    </lineage>
</organism>
<dbReference type="AlphaFoldDB" id="X1JTU3"/>
<dbReference type="SUPFAM" id="SSF48208">
    <property type="entry name" value="Six-hairpin glycosidases"/>
    <property type="match status" value="1"/>
</dbReference>
<sequence length="111" mass="13149">ESLWAAHKQWWNQFWDRSWIHIDSKSTDDAFIVARGYTLQNWITACGGRGNMPIRFNGSIFTVDGIYRGKNLGPDYRAWGSAFWWQNTRLPYWPMLAAGNYDMMKPLFKMY</sequence>
<dbReference type="GO" id="GO:0005975">
    <property type="term" value="P:carbohydrate metabolic process"/>
    <property type="evidence" value="ECO:0007669"/>
    <property type="project" value="InterPro"/>
</dbReference>
<gene>
    <name evidence="1" type="ORF">S03H2_70855</name>
</gene>
<name>X1JTU3_9ZZZZ</name>
<protein>
    <recommendedName>
        <fullName evidence="2">DUF5703 domain-containing protein</fullName>
    </recommendedName>
</protein>
<comment type="caution">
    <text evidence="1">The sequence shown here is derived from an EMBL/GenBank/DDBJ whole genome shotgun (WGS) entry which is preliminary data.</text>
</comment>
<feature type="non-terminal residue" evidence="1">
    <location>
        <position position="111"/>
    </location>
</feature>
<reference evidence="1" key="1">
    <citation type="journal article" date="2014" name="Front. Microbiol.">
        <title>High frequency of phylogenetically diverse reductive dehalogenase-homologous genes in deep subseafloor sedimentary metagenomes.</title>
        <authorList>
            <person name="Kawai M."/>
            <person name="Futagami T."/>
            <person name="Toyoda A."/>
            <person name="Takaki Y."/>
            <person name="Nishi S."/>
            <person name="Hori S."/>
            <person name="Arai W."/>
            <person name="Tsubouchi T."/>
            <person name="Morono Y."/>
            <person name="Uchiyama I."/>
            <person name="Ito T."/>
            <person name="Fujiyama A."/>
            <person name="Inagaki F."/>
            <person name="Takami H."/>
        </authorList>
    </citation>
    <scope>NUCLEOTIDE SEQUENCE</scope>
    <source>
        <strain evidence="1">Expedition CK06-06</strain>
    </source>
</reference>
<evidence type="ECO:0000313" key="1">
    <source>
        <dbReference type="EMBL" id="GAH97467.1"/>
    </source>
</evidence>
<accession>X1JTU3</accession>
<dbReference type="InterPro" id="IPR012341">
    <property type="entry name" value="6hp_glycosidase-like_sf"/>
</dbReference>
<dbReference type="InterPro" id="IPR008928">
    <property type="entry name" value="6-hairpin_glycosidase_sf"/>
</dbReference>
<evidence type="ECO:0008006" key="2">
    <source>
        <dbReference type="Google" id="ProtNLM"/>
    </source>
</evidence>